<gene>
    <name evidence="2" type="ORF">QBE54_05495</name>
</gene>
<proteinExistence type="predicted"/>
<dbReference type="EMBL" id="CP121689">
    <property type="protein sequence ID" value="WZL77169.1"/>
    <property type="molecule type" value="Genomic_DNA"/>
</dbReference>
<feature type="transmembrane region" description="Helical" evidence="1">
    <location>
        <begin position="34"/>
        <end position="56"/>
    </location>
</feature>
<sequence>MIEGVLKTALIASLPISELRGAIPYGILVQKLPWVLVITVSGTANLIPFFIVMNLAPSFEAWIARNAYFKKSWLKILESTRKKIAPYQKFGKWGILFFVGIPLPFTGVWTGSLACWLMGFSIKESLAYVSGGILMATVIVATATKLGGQIL</sequence>
<reference evidence="2 3" key="1">
    <citation type="submission" date="2023-03" db="EMBL/GenBank/DDBJ databases">
        <title>Novel Species.</title>
        <authorList>
            <person name="Ma S."/>
        </authorList>
    </citation>
    <scope>NUCLEOTIDE SEQUENCE [LARGE SCALE GENOMIC DNA]</scope>
    <source>
        <strain evidence="2 3">B11</strain>
    </source>
</reference>
<protein>
    <submittedName>
        <fullName evidence="2">Small multi-drug export protein</fullName>
    </submittedName>
</protein>
<feature type="transmembrane region" description="Helical" evidence="1">
    <location>
        <begin position="125"/>
        <end position="144"/>
    </location>
</feature>
<keyword evidence="1" id="KW-0472">Membrane</keyword>
<dbReference type="RefSeq" id="WP_369019335.1">
    <property type="nucleotide sequence ID" value="NZ_CP121689.1"/>
</dbReference>
<evidence type="ECO:0000256" key="1">
    <source>
        <dbReference type="SAM" id="Phobius"/>
    </source>
</evidence>
<evidence type="ECO:0000313" key="3">
    <source>
        <dbReference type="Proteomes" id="UP001461341"/>
    </source>
</evidence>
<evidence type="ECO:0000313" key="2">
    <source>
        <dbReference type="EMBL" id="WZL77169.1"/>
    </source>
</evidence>
<keyword evidence="1" id="KW-1133">Transmembrane helix</keyword>
<keyword evidence="3" id="KW-1185">Reference proteome</keyword>
<keyword evidence="1" id="KW-0812">Transmembrane</keyword>
<dbReference type="Proteomes" id="UP001461341">
    <property type="component" value="Chromosome"/>
</dbReference>
<dbReference type="Pfam" id="PF06695">
    <property type="entry name" value="Sm_multidrug_ex"/>
    <property type="match status" value="1"/>
</dbReference>
<dbReference type="InterPro" id="IPR009577">
    <property type="entry name" value="Sm_multidrug_ex"/>
</dbReference>
<accession>A0ABZ2YDV9</accession>
<dbReference type="PANTHER" id="PTHR36007">
    <property type="entry name" value="TRANSPORT PROTEIN-RELATED"/>
    <property type="match status" value="1"/>
</dbReference>
<dbReference type="PANTHER" id="PTHR36007:SF2">
    <property type="entry name" value="TRANSPORT PROTEIN-RELATED"/>
    <property type="match status" value="1"/>
</dbReference>
<feature type="transmembrane region" description="Helical" evidence="1">
    <location>
        <begin position="93"/>
        <end position="119"/>
    </location>
</feature>
<organism evidence="2 3">
    <name type="scientific">Thermatribacter velox</name>
    <dbReference type="NCBI Taxonomy" id="3039681"/>
    <lineage>
        <taxon>Bacteria</taxon>
        <taxon>Pseudomonadati</taxon>
        <taxon>Atribacterota</taxon>
        <taxon>Atribacteria</taxon>
        <taxon>Atribacterales</taxon>
        <taxon>Thermatribacteraceae</taxon>
        <taxon>Thermatribacter</taxon>
    </lineage>
</organism>
<name>A0ABZ2YDV9_9BACT</name>